<evidence type="ECO:0000313" key="3">
    <source>
        <dbReference type="Proteomes" id="UP000246078"/>
    </source>
</evidence>
<dbReference type="VEuPathDB" id="TriTrypDB:TcBrA4_0021320"/>
<gene>
    <name evidence="2" type="ORF">C3747_61g202</name>
</gene>
<feature type="region of interest" description="Disordered" evidence="1">
    <location>
        <begin position="1"/>
        <end position="20"/>
    </location>
</feature>
<comment type="caution">
    <text evidence="2">The sequence shown here is derived from an EMBL/GenBank/DDBJ whole genome shotgun (WGS) entry which is preliminary data.</text>
</comment>
<dbReference type="Proteomes" id="UP000246078">
    <property type="component" value="Unassembled WGS sequence"/>
</dbReference>
<evidence type="ECO:0000313" key="2">
    <source>
        <dbReference type="EMBL" id="PWV11252.1"/>
    </source>
</evidence>
<accession>A0A2V2WSR5</accession>
<organism evidence="2 3">
    <name type="scientific">Trypanosoma cruzi</name>
    <dbReference type="NCBI Taxonomy" id="5693"/>
    <lineage>
        <taxon>Eukaryota</taxon>
        <taxon>Discoba</taxon>
        <taxon>Euglenozoa</taxon>
        <taxon>Kinetoplastea</taxon>
        <taxon>Metakinetoplastina</taxon>
        <taxon>Trypanosomatida</taxon>
        <taxon>Trypanosomatidae</taxon>
        <taxon>Trypanosoma</taxon>
        <taxon>Schizotrypanum</taxon>
    </lineage>
</organism>
<name>A0A2V2WSR5_TRYCR</name>
<sequence length="218" mass="23841">MSVRIENDRHHHRQQQQQQQQPYLIMRLNRKPAVGPSCRVACNDLVSCGAFHHEPSSRSSSDGCYPPMLSPLMDVACADPTVSPASVPEIKFRSSFSSTPPTSPPYCVDGSHATRRERHWGNTQRFYSRSAHITRAVSCHLEGGAALVTGGPLLLFAGRRTAPSGTRTAMEQHLQLFRDPTVTAAPAQNGNKTPIPAAGTAHCRQARLVMLRGNGPLW</sequence>
<dbReference type="EMBL" id="PRFC01000061">
    <property type="protein sequence ID" value="PWV11252.1"/>
    <property type="molecule type" value="Genomic_DNA"/>
</dbReference>
<reference evidence="2 3" key="1">
    <citation type="journal article" date="2018" name="Microb. Genom.">
        <title>Expanding an expanded genome: long-read sequencing of Trypanosoma cruzi.</title>
        <authorList>
            <person name="Berna L."/>
            <person name="Rodriguez M."/>
            <person name="Chiribao M.L."/>
            <person name="Parodi-Talice A."/>
            <person name="Pita S."/>
            <person name="Rijo G."/>
            <person name="Alvarez-Valin F."/>
            <person name="Robello C."/>
        </authorList>
    </citation>
    <scope>NUCLEOTIDE SEQUENCE [LARGE SCALE GENOMIC DNA]</scope>
    <source>
        <strain evidence="2 3">TCC</strain>
    </source>
</reference>
<dbReference type="VEuPathDB" id="TriTrypDB:TcCL_NonESM09762"/>
<protein>
    <submittedName>
        <fullName evidence="2">Uncharacterized protein</fullName>
    </submittedName>
</protein>
<proteinExistence type="predicted"/>
<dbReference type="VEuPathDB" id="TriTrypDB:ECC02_006713"/>
<dbReference type="AlphaFoldDB" id="A0A2V2WSR5"/>
<dbReference type="VEuPathDB" id="TriTrypDB:TcG_07997"/>
<dbReference type="VEuPathDB" id="TriTrypDB:BCY84_19200"/>
<dbReference type="VEuPathDB" id="TriTrypDB:C3747_61g202"/>
<evidence type="ECO:0000256" key="1">
    <source>
        <dbReference type="SAM" id="MobiDB-lite"/>
    </source>
</evidence>